<dbReference type="GO" id="GO:0051607">
    <property type="term" value="P:defense response to virus"/>
    <property type="evidence" value="ECO:0007669"/>
    <property type="project" value="UniProtKB-KW"/>
</dbReference>
<evidence type="ECO:0000256" key="1">
    <source>
        <dbReference type="ARBA" id="ARBA00023118"/>
    </source>
</evidence>
<sequence length="505" mass="56936">MGKIIKKHYLKITFQLESPLCIGSGRNDITDQDILCDAKGIPYIPGSAVAGVIREACNGAIDESGLKYYFGYAHINKGKNDESVESSIIESKIIFYDATLVDDGKNKEGELLYRISQRDGVALNEYKSAKKQAKFDWEILEGDCKFQTFIEISEEESDNEIVAEEVLINIAKVWKEADIRFGAKTTRGFGKICNVDIIRRSFELVKNSANRKGNIEDWLEFDAFDNESWEDNDSYEKISSEFKKYNEWKLKEKKKISLRLKLEGGISIRRYSTQCSEEESSPDQEQMTTIKFNNKKSSYQDQVESQKSIEEIAVIPGTTWAGAIGHRMEELIKGSKEKGDNDTTVVYHYFGDANEDYKEKSLIYFGESRLTGGEFKVMSRNAIDRFLGSTAEGALFTEKIYIGGETTLDISFGDPYNTAVSYSDNFIKALAATLTDLHEGYLAVGGATSVGRGVFSITHINGDEFDTVKQEDGENHPVFDKLYNTLKTLLEKKEARDGKQTCQKE</sequence>
<evidence type="ECO:0000313" key="3">
    <source>
        <dbReference type="EMBL" id="KXB53081.1"/>
    </source>
</evidence>
<keyword evidence="4" id="KW-1185">Reference proteome</keyword>
<keyword evidence="1" id="KW-0051">Antiviral defense</keyword>
<dbReference type="OrthoDB" id="1063910at2"/>
<dbReference type="Proteomes" id="UP000070394">
    <property type="component" value="Unassembled WGS sequence"/>
</dbReference>
<dbReference type="CDD" id="cd09726">
    <property type="entry name" value="RAMP_I_III"/>
    <property type="match status" value="2"/>
</dbReference>
<dbReference type="RefSeq" id="WP_060932237.1">
    <property type="nucleotide sequence ID" value="NZ_KQ959848.1"/>
</dbReference>
<dbReference type="InterPro" id="IPR005537">
    <property type="entry name" value="RAMP_III_fam"/>
</dbReference>
<dbReference type="EMBL" id="LSDA01000143">
    <property type="protein sequence ID" value="KXB53081.1"/>
    <property type="molecule type" value="Genomic_DNA"/>
</dbReference>
<dbReference type="InterPro" id="IPR052216">
    <property type="entry name" value="CRISPR_Csm3_endoribonuclease"/>
</dbReference>
<dbReference type="PATRIC" id="fig|467210.3.peg.2687"/>
<dbReference type="STRING" id="467210.HMPREF1866_02710"/>
<protein>
    <submittedName>
        <fullName evidence="3">CRISPR-associated RAMP protein</fullName>
    </submittedName>
</protein>
<evidence type="ECO:0000259" key="2">
    <source>
        <dbReference type="Pfam" id="PF03787"/>
    </source>
</evidence>
<dbReference type="PANTHER" id="PTHR35579">
    <property type="entry name" value="CRISPR SYSTEM CMS ENDORIBONUCLEASE CSM3"/>
    <property type="match status" value="1"/>
</dbReference>
<evidence type="ECO:0000313" key="4">
    <source>
        <dbReference type="Proteomes" id="UP000070394"/>
    </source>
</evidence>
<accession>A0A133ZCC9</accession>
<name>A0A133ZCC9_9FIRM</name>
<reference evidence="4" key="1">
    <citation type="submission" date="2016-01" db="EMBL/GenBank/DDBJ databases">
        <authorList>
            <person name="Mitreva M."/>
            <person name="Pepin K.H."/>
            <person name="Mihindukulasuriya K.A."/>
            <person name="Fulton R."/>
            <person name="Fronick C."/>
            <person name="O'Laughlin M."/>
            <person name="Miner T."/>
            <person name="Herter B."/>
            <person name="Rosa B.A."/>
            <person name="Cordes M."/>
            <person name="Tomlinson C."/>
            <person name="Wollam A."/>
            <person name="Palsikar V.B."/>
            <person name="Mardis E.R."/>
            <person name="Wilson R.K."/>
        </authorList>
    </citation>
    <scope>NUCLEOTIDE SEQUENCE [LARGE SCALE GENOMIC DNA]</scope>
    <source>
        <strain evidence="4">DNF00896</strain>
    </source>
</reference>
<gene>
    <name evidence="3" type="ORF">HMPREF1866_02710</name>
</gene>
<comment type="caution">
    <text evidence="3">The sequence shown here is derived from an EMBL/GenBank/DDBJ whole genome shotgun (WGS) entry which is preliminary data.</text>
</comment>
<dbReference type="Pfam" id="PF03787">
    <property type="entry name" value="RAMPs"/>
    <property type="match status" value="2"/>
</dbReference>
<dbReference type="AlphaFoldDB" id="A0A133ZCC9"/>
<organism evidence="3 4">
    <name type="scientific">Lachnoanaerobaculum saburreum</name>
    <dbReference type="NCBI Taxonomy" id="467210"/>
    <lineage>
        <taxon>Bacteria</taxon>
        <taxon>Bacillati</taxon>
        <taxon>Bacillota</taxon>
        <taxon>Clostridia</taxon>
        <taxon>Lachnospirales</taxon>
        <taxon>Lachnospiraceae</taxon>
        <taxon>Lachnoanaerobaculum</taxon>
    </lineage>
</organism>
<feature type="domain" description="CRISPR type III-associated protein" evidence="2">
    <location>
        <begin position="309"/>
        <end position="456"/>
    </location>
</feature>
<proteinExistence type="predicted"/>
<feature type="domain" description="CRISPR type III-associated protein" evidence="2">
    <location>
        <begin position="13"/>
        <end position="192"/>
    </location>
</feature>
<dbReference type="PANTHER" id="PTHR35579:SF6">
    <property type="entry name" value="DUF324 DOMAIN-CONTAINING PROTEIN"/>
    <property type="match status" value="1"/>
</dbReference>